<feature type="domain" description="tRNA uridine 5-carboxymethylaminomethyl modification enzyme C-terminal subdomain" evidence="5">
    <location>
        <begin position="549"/>
        <end position="620"/>
    </location>
</feature>
<sequence length="633" mass="69322">MDVRYDVIVIGGGHAGAEAAAASARAGVRTVLITPDLSRIGQMSCNPAIGGIAKGVVAREVDALGGVMGRATDASRIQFRMLNRSKGPAVWGPRAQCDRNLYPVAVRCVLDELESLDLFQEMVSDLVLEGTRVTGVRTRGGITFYGTAVVVTAGTFLRGRIHMGQEAGVGAGRAGEAPSIALAEGLESLGLEMARFKTGTPPRIDGRSVDFSRVERQDGDDQAIRFAAYTEEIIPAQRPCWVTWASDGLKKVVSDNLQKSALHGGEISGRGPRYCPSIEDKVIRFPNAPRHQVFLEPEGLHTTELYVNGLSTSLPADVQRDFLQTVPGLENVVMTKAGYAIEYDYFPPHQLRHSLELKDISGLFFAGQINGTTGYEEAAGQGVIAGINAALKVKGEDPFILRRDQAYIGVLIDDLVTRGVDEPYRLFTSRAEFRLLLRQDNAVRRLGPLARDVGLLTEKQALVLKDRLDQENKLIAWFQDTKLAPNDVDPLLVEAGSGPLSGPVRAVELLRRPRVRAVDLLSAGSSDSDIENPQKGLRAGVLNAVEVELKYEGYVGRERERAARLEEQSKLLLDHELPYLEFETLSYESREKLARIRPETFAQAARVPGVSPADLQNLLLEVRRTRTREKRTL</sequence>
<dbReference type="GO" id="GO:0030488">
    <property type="term" value="P:tRNA methylation"/>
    <property type="evidence" value="ECO:0007669"/>
    <property type="project" value="TreeGrafter"/>
</dbReference>
<keyword evidence="4" id="KW-0274">FAD</keyword>
<evidence type="ECO:0000256" key="2">
    <source>
        <dbReference type="ARBA" id="ARBA00007653"/>
    </source>
</evidence>
<proteinExistence type="inferred from homology"/>
<dbReference type="InterPro" id="IPR049312">
    <property type="entry name" value="GIDA_C_N"/>
</dbReference>
<evidence type="ECO:0000256" key="1">
    <source>
        <dbReference type="ARBA" id="ARBA00001974"/>
    </source>
</evidence>
<dbReference type="SUPFAM" id="SSF51905">
    <property type="entry name" value="FAD/NAD(P)-binding domain"/>
    <property type="match status" value="1"/>
</dbReference>
<dbReference type="InterPro" id="IPR026904">
    <property type="entry name" value="MnmG_C"/>
</dbReference>
<dbReference type="Gene3D" id="1.10.150.570">
    <property type="entry name" value="GidA associated domain, C-terminal subdomain"/>
    <property type="match status" value="1"/>
</dbReference>
<dbReference type="PANTHER" id="PTHR11806">
    <property type="entry name" value="GLUCOSE INHIBITED DIVISION PROTEIN A"/>
    <property type="match status" value="1"/>
</dbReference>
<comment type="cofactor">
    <cofactor evidence="1">
        <name>FAD</name>
        <dbReference type="ChEBI" id="CHEBI:57692"/>
    </cofactor>
</comment>
<dbReference type="Pfam" id="PF01134">
    <property type="entry name" value="GIDA"/>
    <property type="match status" value="1"/>
</dbReference>
<evidence type="ECO:0000256" key="3">
    <source>
        <dbReference type="ARBA" id="ARBA00022630"/>
    </source>
</evidence>
<reference evidence="6" key="1">
    <citation type="submission" date="2018-05" db="EMBL/GenBank/DDBJ databases">
        <authorList>
            <person name="Lanie J.A."/>
            <person name="Ng W.-L."/>
            <person name="Kazmierczak K.M."/>
            <person name="Andrzejewski T.M."/>
            <person name="Davidsen T.M."/>
            <person name="Wayne K.J."/>
            <person name="Tettelin H."/>
            <person name="Glass J.I."/>
            <person name="Rusch D."/>
            <person name="Podicherti R."/>
            <person name="Tsui H.-C.T."/>
            <person name="Winkler M.E."/>
        </authorList>
    </citation>
    <scope>NUCLEOTIDE SEQUENCE</scope>
</reference>
<dbReference type="EMBL" id="UINC01001374">
    <property type="protein sequence ID" value="SUZ79126.1"/>
    <property type="molecule type" value="Genomic_DNA"/>
</dbReference>
<dbReference type="InterPro" id="IPR020595">
    <property type="entry name" value="MnmG-rel_CS"/>
</dbReference>
<dbReference type="AlphaFoldDB" id="A0A381QIH5"/>
<name>A0A381QIH5_9ZZZZ</name>
<dbReference type="InterPro" id="IPR036188">
    <property type="entry name" value="FAD/NAD-bd_sf"/>
</dbReference>
<dbReference type="Pfam" id="PF13932">
    <property type="entry name" value="SAM_GIDA_C"/>
    <property type="match status" value="1"/>
</dbReference>
<dbReference type="GO" id="GO:0005829">
    <property type="term" value="C:cytosol"/>
    <property type="evidence" value="ECO:0007669"/>
    <property type="project" value="TreeGrafter"/>
</dbReference>
<comment type="similarity">
    <text evidence="2">Belongs to the MnmG family.</text>
</comment>
<keyword evidence="3" id="KW-0285">Flavoprotein</keyword>
<dbReference type="PROSITE" id="PS01281">
    <property type="entry name" value="GIDA_2"/>
    <property type="match status" value="1"/>
</dbReference>
<dbReference type="HAMAP" id="MF_00129">
    <property type="entry name" value="MnmG_GidA"/>
    <property type="match status" value="1"/>
</dbReference>
<evidence type="ECO:0000259" key="5">
    <source>
        <dbReference type="SMART" id="SM01228"/>
    </source>
</evidence>
<organism evidence="6">
    <name type="scientific">marine metagenome</name>
    <dbReference type="NCBI Taxonomy" id="408172"/>
    <lineage>
        <taxon>unclassified sequences</taxon>
        <taxon>metagenomes</taxon>
        <taxon>ecological metagenomes</taxon>
    </lineage>
</organism>
<dbReference type="NCBIfam" id="TIGR00136">
    <property type="entry name" value="mnmG_gidA"/>
    <property type="match status" value="1"/>
</dbReference>
<dbReference type="Gene3D" id="3.50.50.60">
    <property type="entry name" value="FAD/NAD(P)-binding domain"/>
    <property type="match status" value="2"/>
</dbReference>
<dbReference type="Gene3D" id="1.10.10.1800">
    <property type="entry name" value="tRNA uridine 5-carboxymethylaminomethyl modification enzyme MnmG/GidA"/>
    <property type="match status" value="1"/>
</dbReference>
<dbReference type="PROSITE" id="PS01280">
    <property type="entry name" value="GIDA_1"/>
    <property type="match status" value="1"/>
</dbReference>
<dbReference type="InterPro" id="IPR004416">
    <property type="entry name" value="MnmG"/>
</dbReference>
<dbReference type="InterPro" id="IPR002218">
    <property type="entry name" value="MnmG-rel"/>
</dbReference>
<gene>
    <name evidence="6" type="ORF">METZ01_LOCUS31980</name>
</gene>
<dbReference type="SMART" id="SM01228">
    <property type="entry name" value="GIDA_assoc_3"/>
    <property type="match status" value="1"/>
</dbReference>
<accession>A0A381QIH5</accession>
<dbReference type="FunFam" id="3.50.50.60:FF:000002">
    <property type="entry name" value="tRNA uridine 5-carboxymethylaminomethyl modification enzyme MnmG"/>
    <property type="match status" value="1"/>
</dbReference>
<dbReference type="InterPro" id="IPR040131">
    <property type="entry name" value="MnmG_N"/>
</dbReference>
<dbReference type="InterPro" id="IPR047001">
    <property type="entry name" value="MnmG_C_subdom"/>
</dbReference>
<dbReference type="GO" id="GO:0002098">
    <property type="term" value="P:tRNA wobble uridine modification"/>
    <property type="evidence" value="ECO:0007669"/>
    <property type="project" value="InterPro"/>
</dbReference>
<evidence type="ECO:0000256" key="4">
    <source>
        <dbReference type="ARBA" id="ARBA00022827"/>
    </source>
</evidence>
<evidence type="ECO:0000313" key="6">
    <source>
        <dbReference type="EMBL" id="SUZ79126.1"/>
    </source>
</evidence>
<dbReference type="GO" id="GO:0050660">
    <property type="term" value="F:flavin adenine dinucleotide binding"/>
    <property type="evidence" value="ECO:0007669"/>
    <property type="project" value="InterPro"/>
</dbReference>
<dbReference type="PANTHER" id="PTHR11806:SF0">
    <property type="entry name" value="PROTEIN MTO1 HOMOLOG, MITOCHONDRIAL"/>
    <property type="match status" value="1"/>
</dbReference>
<protein>
    <recommendedName>
        <fullName evidence="5">tRNA uridine 5-carboxymethylaminomethyl modification enzyme C-terminal subdomain domain-containing protein</fullName>
    </recommendedName>
</protein>
<dbReference type="Pfam" id="PF21680">
    <property type="entry name" value="GIDA_C_1st"/>
    <property type="match status" value="1"/>
</dbReference>
<dbReference type="InterPro" id="IPR044920">
    <property type="entry name" value="MnmG_C_subdom_sf"/>
</dbReference>